<comment type="caution">
    <text evidence="5">The sequence shown here is derived from an EMBL/GenBank/DDBJ whole genome shotgun (WGS) entry which is preliminary data.</text>
</comment>
<comment type="similarity">
    <text evidence="2 3">Belongs to the small heat shock protein (HSP20) family.</text>
</comment>
<dbReference type="InterPro" id="IPR031107">
    <property type="entry name" value="Small_HSP"/>
</dbReference>
<evidence type="ECO:0000256" key="3">
    <source>
        <dbReference type="RuleBase" id="RU003616"/>
    </source>
</evidence>
<proteinExistence type="inferred from homology"/>
<organism evidence="5 6">
    <name type="scientific">Cannabis sativa</name>
    <name type="common">Hemp</name>
    <name type="synonym">Marijuana</name>
    <dbReference type="NCBI Taxonomy" id="3483"/>
    <lineage>
        <taxon>Eukaryota</taxon>
        <taxon>Viridiplantae</taxon>
        <taxon>Streptophyta</taxon>
        <taxon>Embryophyta</taxon>
        <taxon>Tracheophyta</taxon>
        <taxon>Spermatophyta</taxon>
        <taxon>Magnoliopsida</taxon>
        <taxon>eudicotyledons</taxon>
        <taxon>Gunneridae</taxon>
        <taxon>Pentapetalae</taxon>
        <taxon>rosids</taxon>
        <taxon>fabids</taxon>
        <taxon>Rosales</taxon>
        <taxon>Cannabaceae</taxon>
        <taxon>Cannabis</taxon>
    </lineage>
</organism>
<dbReference type="InterPro" id="IPR008978">
    <property type="entry name" value="HSP20-like_chaperone"/>
</dbReference>
<keyword evidence="1" id="KW-0346">Stress response</keyword>
<dbReference type="PROSITE" id="PS01031">
    <property type="entry name" value="SHSP"/>
    <property type="match status" value="1"/>
</dbReference>
<accession>A0A7J6H1H9</accession>
<evidence type="ECO:0000256" key="2">
    <source>
        <dbReference type="PROSITE-ProRule" id="PRU00285"/>
    </source>
</evidence>
<dbReference type="Proteomes" id="UP000525078">
    <property type="component" value="Unassembled WGS sequence"/>
</dbReference>
<reference evidence="5 6" key="1">
    <citation type="journal article" date="2020" name="bioRxiv">
        <title>Sequence and annotation of 42 cannabis genomes reveals extensive copy number variation in cannabinoid synthesis and pathogen resistance genes.</title>
        <authorList>
            <person name="Mckernan K.J."/>
            <person name="Helbert Y."/>
            <person name="Kane L.T."/>
            <person name="Ebling H."/>
            <person name="Zhang L."/>
            <person name="Liu B."/>
            <person name="Eaton Z."/>
            <person name="Mclaughlin S."/>
            <person name="Kingan S."/>
            <person name="Baybayan P."/>
            <person name="Concepcion G."/>
            <person name="Jordan M."/>
            <person name="Riva A."/>
            <person name="Barbazuk W."/>
            <person name="Harkins T."/>
        </authorList>
    </citation>
    <scope>NUCLEOTIDE SEQUENCE [LARGE SCALE GENOMIC DNA]</scope>
    <source>
        <strain evidence="6">cv. Jamaican Lion 4</strain>
        <tissue evidence="5">Leaf</tissue>
    </source>
</reference>
<dbReference type="Gene3D" id="2.60.40.790">
    <property type="match status" value="1"/>
</dbReference>
<dbReference type="PANTHER" id="PTHR11527">
    <property type="entry name" value="HEAT-SHOCK PROTEIN 20 FAMILY MEMBER"/>
    <property type="match status" value="1"/>
</dbReference>
<protein>
    <recommendedName>
        <fullName evidence="4">SHSP domain-containing protein</fullName>
    </recommendedName>
</protein>
<feature type="domain" description="SHSP" evidence="4">
    <location>
        <begin position="13"/>
        <end position="133"/>
    </location>
</feature>
<evidence type="ECO:0000313" key="5">
    <source>
        <dbReference type="EMBL" id="KAF4389037.1"/>
    </source>
</evidence>
<evidence type="ECO:0000259" key="4">
    <source>
        <dbReference type="PROSITE" id="PS01031"/>
    </source>
</evidence>
<evidence type="ECO:0000313" key="6">
    <source>
        <dbReference type="Proteomes" id="UP000525078"/>
    </source>
</evidence>
<dbReference type="SUPFAM" id="SSF49764">
    <property type="entry name" value="HSP20-like chaperones"/>
    <property type="match status" value="1"/>
</dbReference>
<gene>
    <name evidence="5" type="ORF">F8388_026766</name>
</gene>
<evidence type="ECO:0000256" key="1">
    <source>
        <dbReference type="ARBA" id="ARBA00023016"/>
    </source>
</evidence>
<sequence length="221" mass="24910">MSLLQSLLSLQRSVLDPLNAQMNWKETSGAHVFEIDLPGLKREDVKLEIHEDHKVVYVSGERKEEDGEVKGERWHCRERTSGTFCRQFRLPENAKVGEIKASMSDGVLVIRVPKEEEEELKKKTMKKKAVEIDGSDHDEKPQTIQMDILNEFLGNIAIQIEEVREATKLAKGKSKSGTSFRTRSKELAPSVKVSEAALDAQLLKVVPRSQIQEVAVEAHAL</sequence>
<dbReference type="Pfam" id="PF00011">
    <property type="entry name" value="HSP20"/>
    <property type="match status" value="1"/>
</dbReference>
<dbReference type="EMBL" id="JAATIP010000032">
    <property type="protein sequence ID" value="KAF4389037.1"/>
    <property type="molecule type" value="Genomic_DNA"/>
</dbReference>
<dbReference type="AlphaFoldDB" id="A0A7J6H1H9"/>
<dbReference type="InterPro" id="IPR002068">
    <property type="entry name" value="A-crystallin/Hsp20_dom"/>
</dbReference>
<name>A0A7J6H1H9_CANSA</name>